<dbReference type="AlphaFoldDB" id="B3RXB1"/>
<dbReference type="Gene3D" id="3.40.1800.30">
    <property type="match status" value="1"/>
</dbReference>
<evidence type="ECO:0000256" key="9">
    <source>
        <dbReference type="ARBA" id="ARBA00023163"/>
    </source>
</evidence>
<keyword evidence="5" id="KW-0863">Zinc-finger</keyword>
<dbReference type="GO" id="GO:0008270">
    <property type="term" value="F:zinc ion binding"/>
    <property type="evidence" value="ECO:0007669"/>
    <property type="project" value="UniProtKB-KW"/>
</dbReference>
<evidence type="ECO:0000256" key="6">
    <source>
        <dbReference type="ARBA" id="ARBA00022833"/>
    </source>
</evidence>
<dbReference type="GO" id="GO:0006355">
    <property type="term" value="P:regulation of DNA-templated transcription"/>
    <property type="evidence" value="ECO:0000318"/>
    <property type="project" value="GO_Central"/>
</dbReference>
<reference evidence="13 14" key="1">
    <citation type="journal article" date="2008" name="Nature">
        <title>The Trichoplax genome and the nature of placozoans.</title>
        <authorList>
            <person name="Srivastava M."/>
            <person name="Begovic E."/>
            <person name="Chapman J."/>
            <person name="Putnam N.H."/>
            <person name="Hellsten U."/>
            <person name="Kawashima T."/>
            <person name="Kuo A."/>
            <person name="Mitros T."/>
            <person name="Salamov A."/>
            <person name="Carpenter M.L."/>
            <person name="Signorovitch A.Y."/>
            <person name="Moreno M.A."/>
            <person name="Kamm K."/>
            <person name="Grimwood J."/>
            <person name="Schmutz J."/>
            <person name="Shapiro H."/>
            <person name="Grigoriev I.V."/>
            <person name="Buss L.W."/>
            <person name="Schierwater B."/>
            <person name="Dellaporta S.L."/>
            <person name="Rokhsar D.S."/>
        </authorList>
    </citation>
    <scope>NUCLEOTIDE SEQUENCE [LARGE SCALE GENOMIC DNA]</scope>
    <source>
        <strain evidence="13 14">Grell-BS-1999</strain>
    </source>
</reference>
<evidence type="ECO:0000256" key="5">
    <source>
        <dbReference type="ARBA" id="ARBA00022771"/>
    </source>
</evidence>
<gene>
    <name evidence="13" type="ORF">TRIADDRAFT_25386</name>
</gene>
<name>B3RXB1_TRIAD</name>
<dbReference type="Gene3D" id="6.10.160.20">
    <property type="match status" value="1"/>
</dbReference>
<dbReference type="InterPro" id="IPR038291">
    <property type="entry name" value="SAP30_C_sf"/>
</dbReference>
<dbReference type="PhylomeDB" id="B3RXB1"/>
<dbReference type="KEGG" id="tad:TRIADDRAFT_25386"/>
<dbReference type="FunCoup" id="B3RXB1">
    <property type="interactions" value="1250"/>
</dbReference>
<evidence type="ECO:0000259" key="12">
    <source>
        <dbReference type="Pfam" id="PF13867"/>
    </source>
</evidence>
<keyword evidence="4" id="KW-0479">Metal-binding</keyword>
<sequence>MNDSNSDLDGRSDEYRICCLVDDGTRCHRQASNASYSKRIQRTVAQRHLKLTRESDAPHIYICDHHKNMILSVRNKGRRRKESDEDGETPEVDFHQLQVSALRRYKRHFKLQTRPGMNKAQLVEHLQKHFYTIPVIETEALSYFIYMVKTFRSKLDQKPLDASL</sequence>
<organism evidence="13 14">
    <name type="scientific">Trichoplax adhaerens</name>
    <name type="common">Trichoplax reptans</name>
    <dbReference type="NCBI Taxonomy" id="10228"/>
    <lineage>
        <taxon>Eukaryota</taxon>
        <taxon>Metazoa</taxon>
        <taxon>Placozoa</taxon>
        <taxon>Uniplacotomia</taxon>
        <taxon>Trichoplacea</taxon>
        <taxon>Trichoplacidae</taxon>
        <taxon>Trichoplax</taxon>
    </lineage>
</organism>
<evidence type="ECO:0000256" key="7">
    <source>
        <dbReference type="ARBA" id="ARBA00023015"/>
    </source>
</evidence>
<evidence type="ECO:0000313" key="14">
    <source>
        <dbReference type="Proteomes" id="UP000009022"/>
    </source>
</evidence>
<evidence type="ECO:0000313" key="13">
    <source>
        <dbReference type="EMBL" id="EDV24839.1"/>
    </source>
</evidence>
<evidence type="ECO:0000256" key="8">
    <source>
        <dbReference type="ARBA" id="ARBA00023125"/>
    </source>
</evidence>
<dbReference type="OrthoDB" id="510958at2759"/>
<evidence type="ECO:0000256" key="3">
    <source>
        <dbReference type="ARBA" id="ARBA00022491"/>
    </source>
</evidence>
<protein>
    <recommendedName>
        <fullName evidence="15">Histone deacetylase complex subunit SAP30 Sin3 binding domain-containing protein</fullName>
    </recommendedName>
</protein>
<comment type="subcellular location">
    <subcellularLocation>
        <location evidence="1">Nucleus</location>
    </subcellularLocation>
</comment>
<dbReference type="GeneID" id="6753489"/>
<dbReference type="InParanoid" id="B3RXB1"/>
<dbReference type="OMA" id="DEYRICC"/>
<dbReference type="GO" id="GO:0003677">
    <property type="term" value="F:DNA binding"/>
    <property type="evidence" value="ECO:0007669"/>
    <property type="project" value="UniProtKB-KW"/>
</dbReference>
<evidence type="ECO:0000259" key="11">
    <source>
        <dbReference type="Pfam" id="PF13866"/>
    </source>
</evidence>
<dbReference type="Pfam" id="PF13867">
    <property type="entry name" value="SAP30_Sin3_bdg"/>
    <property type="match status" value="1"/>
</dbReference>
<dbReference type="CTD" id="6753489"/>
<evidence type="ECO:0000256" key="1">
    <source>
        <dbReference type="ARBA" id="ARBA00004123"/>
    </source>
</evidence>
<dbReference type="Pfam" id="PF13866">
    <property type="entry name" value="zf-SAP30"/>
    <property type="match status" value="1"/>
</dbReference>
<evidence type="ECO:0000256" key="4">
    <source>
        <dbReference type="ARBA" id="ARBA00022723"/>
    </source>
</evidence>
<evidence type="ECO:0000256" key="10">
    <source>
        <dbReference type="ARBA" id="ARBA00023242"/>
    </source>
</evidence>
<dbReference type="GO" id="GO:0000118">
    <property type="term" value="C:histone deacetylase complex"/>
    <property type="evidence" value="ECO:0000318"/>
    <property type="project" value="GO_Central"/>
</dbReference>
<evidence type="ECO:0008006" key="15">
    <source>
        <dbReference type="Google" id="ProtNLM"/>
    </source>
</evidence>
<dbReference type="Proteomes" id="UP000009022">
    <property type="component" value="Unassembled WGS sequence"/>
</dbReference>
<dbReference type="PANTHER" id="PTHR13286">
    <property type="entry name" value="SAP30"/>
    <property type="match status" value="1"/>
</dbReference>
<keyword evidence="14" id="KW-1185">Reference proteome</keyword>
<comment type="similarity">
    <text evidence="2">Belongs to the SAP30 family.</text>
</comment>
<dbReference type="HOGENOM" id="CLU_097961_1_0_1"/>
<dbReference type="STRING" id="10228.B3RXB1"/>
<keyword evidence="7" id="KW-0805">Transcription regulation</keyword>
<dbReference type="PANTHER" id="PTHR13286:SF6">
    <property type="entry name" value="HISTONE DEACETYLASE COMPLEX SUBUNIT SAP30L-RELATED"/>
    <property type="match status" value="1"/>
</dbReference>
<dbReference type="EMBL" id="DS985245">
    <property type="protein sequence ID" value="EDV24839.1"/>
    <property type="molecule type" value="Genomic_DNA"/>
</dbReference>
<evidence type="ECO:0000256" key="2">
    <source>
        <dbReference type="ARBA" id="ARBA00006283"/>
    </source>
</evidence>
<dbReference type="RefSeq" id="XP_002112729.1">
    <property type="nucleotide sequence ID" value="XM_002112693.1"/>
</dbReference>
<keyword evidence="8" id="KW-0238">DNA-binding</keyword>
<dbReference type="GO" id="GO:0003712">
    <property type="term" value="F:transcription coregulator activity"/>
    <property type="evidence" value="ECO:0000318"/>
    <property type="project" value="GO_Central"/>
</dbReference>
<dbReference type="InterPro" id="IPR025718">
    <property type="entry name" value="SAP30_Sin3-bd"/>
</dbReference>
<keyword evidence="6" id="KW-0862">Zinc</keyword>
<feature type="domain" description="Histone deacetylase complex subunit SAP30 Sin3 binding" evidence="12">
    <location>
        <begin position="97"/>
        <end position="149"/>
    </location>
</feature>
<proteinExistence type="inferred from homology"/>
<dbReference type="InterPro" id="IPR024145">
    <property type="entry name" value="His_deAcase_SAP30/SAP30L"/>
</dbReference>
<keyword evidence="3" id="KW-0678">Repressor</keyword>
<accession>B3RXB1</accession>
<keyword evidence="10" id="KW-0539">Nucleus</keyword>
<feature type="domain" description="Histone deacetylase complex subunit SAP30 zinc-finger" evidence="11">
    <location>
        <begin position="16"/>
        <end position="84"/>
    </location>
</feature>
<dbReference type="eggNOG" id="ENOG502QWFH">
    <property type="taxonomic scope" value="Eukaryota"/>
</dbReference>
<keyword evidence="9" id="KW-0804">Transcription</keyword>
<dbReference type="InterPro" id="IPR025717">
    <property type="entry name" value="SAP30_zn-finger"/>
</dbReference>